<comment type="caution">
    <text evidence="3">The sequence shown here is derived from an EMBL/GenBank/DDBJ whole genome shotgun (WGS) entry which is preliminary data.</text>
</comment>
<organism evidence="3 4">
    <name type="scientific">Diaporthe australafricana</name>
    <dbReference type="NCBI Taxonomy" id="127596"/>
    <lineage>
        <taxon>Eukaryota</taxon>
        <taxon>Fungi</taxon>
        <taxon>Dikarya</taxon>
        <taxon>Ascomycota</taxon>
        <taxon>Pezizomycotina</taxon>
        <taxon>Sordariomycetes</taxon>
        <taxon>Sordariomycetidae</taxon>
        <taxon>Diaporthales</taxon>
        <taxon>Diaporthaceae</taxon>
        <taxon>Diaporthe</taxon>
    </lineage>
</organism>
<gene>
    <name evidence="3" type="ORF">Daus18300_003873</name>
</gene>
<keyword evidence="4" id="KW-1185">Reference proteome</keyword>
<name>A0ABR3XCW8_9PEZI</name>
<evidence type="ECO:0000256" key="1">
    <source>
        <dbReference type="SAM" id="MobiDB-lite"/>
    </source>
</evidence>
<feature type="compositionally biased region" description="Basic and acidic residues" evidence="1">
    <location>
        <begin position="320"/>
        <end position="335"/>
    </location>
</feature>
<dbReference type="PANTHER" id="PTHR35040">
    <property type="match status" value="1"/>
</dbReference>
<dbReference type="Pfam" id="PF12138">
    <property type="entry name" value="Spherulin4"/>
    <property type="match status" value="1"/>
</dbReference>
<dbReference type="PANTHER" id="PTHR35040:SF9">
    <property type="entry name" value="4-LIKE CELL SURFACE PROTEIN, PUTATIVE (AFU_ORTHOLOGUE AFUA_4G14080)-RELATED"/>
    <property type="match status" value="1"/>
</dbReference>
<sequence length="335" mass="35528">MNMKTFSFLMVFTAAACATNLLLPLYVWPEGGAWGNVYKAIEANSQLTFQVIINPNSGPGSSTSGDSQEYSAAVSKLNSYPNVQIFGYVHCNYGTSSGDEVNHNVTQWNSWNSDPKISIDGIFYDEIPNEEGSSESVNFLASLVETAKSTFGSHPFSSIFNPGATPMYIELYDLADFIVVFESEASLYSETVIANQIPAGKAGQSSILIYNFAGEGHEEQLGPWLQGMISAGVGSSNILNTGYSEANSDDKPAGLGSVASILASSAGQSTAKPINGTGSTTSKLAPEGSLSAHESMDDTASMPAPETGTGNEPVYNPHSKHSDGDEDEHHQEDDD</sequence>
<protein>
    <recommendedName>
        <fullName evidence="5">Spherulation-specific family 4</fullName>
    </recommendedName>
</protein>
<keyword evidence="2" id="KW-0732">Signal</keyword>
<evidence type="ECO:0000256" key="2">
    <source>
        <dbReference type="SAM" id="SignalP"/>
    </source>
</evidence>
<feature type="chain" id="PRO_5047208281" description="Spherulation-specific family 4" evidence="2">
    <location>
        <begin position="19"/>
        <end position="335"/>
    </location>
</feature>
<feature type="region of interest" description="Disordered" evidence="1">
    <location>
        <begin position="266"/>
        <end position="335"/>
    </location>
</feature>
<dbReference type="InterPro" id="IPR021986">
    <property type="entry name" value="Spherulin4"/>
</dbReference>
<accession>A0ABR3XCW8</accession>
<dbReference type="PROSITE" id="PS51257">
    <property type="entry name" value="PROKAR_LIPOPROTEIN"/>
    <property type="match status" value="1"/>
</dbReference>
<evidence type="ECO:0000313" key="4">
    <source>
        <dbReference type="Proteomes" id="UP001583177"/>
    </source>
</evidence>
<dbReference type="Proteomes" id="UP001583177">
    <property type="component" value="Unassembled WGS sequence"/>
</dbReference>
<dbReference type="EMBL" id="JAWRVE010000025">
    <property type="protein sequence ID" value="KAL1873510.1"/>
    <property type="molecule type" value="Genomic_DNA"/>
</dbReference>
<evidence type="ECO:0000313" key="3">
    <source>
        <dbReference type="EMBL" id="KAL1873510.1"/>
    </source>
</evidence>
<feature type="signal peptide" evidence="2">
    <location>
        <begin position="1"/>
        <end position="18"/>
    </location>
</feature>
<reference evidence="3 4" key="1">
    <citation type="journal article" date="2024" name="IMA Fungus">
        <title>IMA Genome - F19 : A genome assembly and annotation guide to empower mycologists, including annotated draft genome sequences of Ceratocystis pirilliformis, Diaporthe australafricana, Fusarium ophioides, Paecilomyces lecythidis, and Sporothrix stenoceras.</title>
        <authorList>
            <person name="Aylward J."/>
            <person name="Wilson A.M."/>
            <person name="Visagie C.M."/>
            <person name="Spraker J."/>
            <person name="Barnes I."/>
            <person name="Buitendag C."/>
            <person name="Ceriani C."/>
            <person name="Del Mar Angel L."/>
            <person name="du Plessis D."/>
            <person name="Fuchs T."/>
            <person name="Gasser K."/>
            <person name="Kramer D."/>
            <person name="Li W."/>
            <person name="Munsamy K."/>
            <person name="Piso A."/>
            <person name="Price J.L."/>
            <person name="Sonnekus B."/>
            <person name="Thomas C."/>
            <person name="van der Nest A."/>
            <person name="van Dijk A."/>
            <person name="van Heerden A."/>
            <person name="van Vuuren N."/>
            <person name="Yilmaz N."/>
            <person name="Duong T.A."/>
            <person name="van der Merwe N.A."/>
            <person name="Wingfield M.J."/>
            <person name="Wingfield B.D."/>
        </authorList>
    </citation>
    <scope>NUCLEOTIDE SEQUENCE [LARGE SCALE GENOMIC DNA]</scope>
    <source>
        <strain evidence="3 4">CMW 18300</strain>
    </source>
</reference>
<proteinExistence type="predicted"/>
<feature type="compositionally biased region" description="Polar residues" evidence="1">
    <location>
        <begin position="266"/>
        <end position="283"/>
    </location>
</feature>
<evidence type="ECO:0008006" key="5">
    <source>
        <dbReference type="Google" id="ProtNLM"/>
    </source>
</evidence>